<dbReference type="GO" id="GO:0008790">
    <property type="term" value="F:arabinose isomerase activity"/>
    <property type="evidence" value="ECO:0007669"/>
    <property type="project" value="TreeGrafter"/>
</dbReference>
<dbReference type="GO" id="GO:0005737">
    <property type="term" value="C:cytoplasm"/>
    <property type="evidence" value="ECO:0007669"/>
    <property type="project" value="InterPro"/>
</dbReference>
<gene>
    <name evidence="1" type="ORF">LCGC14_1526420</name>
</gene>
<dbReference type="Gene3D" id="3.40.50.1820">
    <property type="entry name" value="alpha/beta hydrolase"/>
    <property type="match status" value="1"/>
</dbReference>
<reference evidence="1" key="1">
    <citation type="journal article" date="2015" name="Nature">
        <title>Complex archaea that bridge the gap between prokaryotes and eukaryotes.</title>
        <authorList>
            <person name="Spang A."/>
            <person name="Saw J.H."/>
            <person name="Jorgensen S.L."/>
            <person name="Zaremba-Niedzwiedzka K."/>
            <person name="Martijn J."/>
            <person name="Lind A.E."/>
            <person name="van Eijk R."/>
            <person name="Schleper C."/>
            <person name="Guy L."/>
            <person name="Ettema T.J."/>
        </authorList>
    </citation>
    <scope>NUCLEOTIDE SEQUENCE</scope>
</reference>
<organism evidence="1">
    <name type="scientific">marine sediment metagenome</name>
    <dbReference type="NCBI Taxonomy" id="412755"/>
    <lineage>
        <taxon>unclassified sequences</taxon>
        <taxon>metagenomes</taxon>
        <taxon>ecological metagenomes</taxon>
    </lineage>
</organism>
<dbReference type="EMBL" id="LAZR01011388">
    <property type="protein sequence ID" value="KKM61969.1"/>
    <property type="molecule type" value="Genomic_DNA"/>
</dbReference>
<evidence type="ECO:0008006" key="2">
    <source>
        <dbReference type="Google" id="ProtNLM"/>
    </source>
</evidence>
<dbReference type="GO" id="GO:0042355">
    <property type="term" value="P:L-fucose catabolic process"/>
    <property type="evidence" value="ECO:0007669"/>
    <property type="project" value="TreeGrafter"/>
</dbReference>
<evidence type="ECO:0000313" key="1">
    <source>
        <dbReference type="EMBL" id="KKM61969.1"/>
    </source>
</evidence>
<accession>A0A0F9IX13</accession>
<dbReference type="GO" id="GO:0008736">
    <property type="term" value="F:L-fucose isomerase activity"/>
    <property type="evidence" value="ECO:0007669"/>
    <property type="project" value="InterPro"/>
</dbReference>
<dbReference type="AlphaFoldDB" id="A0A0F9IX13"/>
<comment type="caution">
    <text evidence="1">The sequence shown here is derived from an EMBL/GenBank/DDBJ whole genome shotgun (WGS) entry which is preliminary data.</text>
</comment>
<sequence length="672" mass="73495">MFGEAKTGPLNLAEDEVLSAFRFSQDDVIRRLGLDDGTKDIMRAVLEPSESMTDDVFQGIVTGVTERGVLDGIQLGVQQHLRRNLVSLEKVAPESLTGVNRFWGWTAGLVQRWKPWVTSRMPHFWPLNTIDNIGRGGTGLTKASMNEVKAYMVRHGYPEDLVTHVTPSIYALMKKGLVNPAELAAMSRGLQTTVIGGEAITTQAAPLTQLGIEQGVKKGQTSFGALDRVARNMHAGVLRQDQNAQIALAELGTQRGLLQDIMTAAVDDDVYRLRQLISAKRVEGNINPALLDEMEKIAVKAVDDPVGMSKVINEQFSLPTIHFNEVDECAGLDGLMTNHVHNAMGQPVENTLHDIRWGDWDASGTVKDYVWVFLISGSAPPAHFADGFKGASSERQPPMYFRLGGGTLKGISKPGEIVWSRIFIEKNKLKMDLGRAAVVDLPIEETQRRWDLTTSQWPIMHAVTYGVSRDQLMARHKANHIQVVYANSAKLADKALLARGFHIAYMQTSDLVASPKAMKEWDAFYKVLTDTHGLSGKPALVGISRGGLIIHKWAAANPDKVSCIVGVAPVCDIKSWPGGKGLSGGHGRSWQGLLKAYGLTEKQALAYKKNPVDLVEPVAKAKIPILHIYSPQDEGVPYQENTKVYAARLKAAGGVFQGIEKVIKRDGIKGNA</sequence>
<dbReference type="PANTHER" id="PTHR37840:SF1">
    <property type="entry name" value="L-FUCOSE ISOMERASE"/>
    <property type="match status" value="1"/>
</dbReference>
<feature type="non-terminal residue" evidence="1">
    <location>
        <position position="672"/>
    </location>
</feature>
<dbReference type="InterPro" id="IPR029058">
    <property type="entry name" value="AB_hydrolase_fold"/>
</dbReference>
<proteinExistence type="predicted"/>
<dbReference type="InterPro" id="IPR005763">
    <property type="entry name" value="Fucose_isomerase"/>
</dbReference>
<name>A0A0F9IX13_9ZZZZ</name>
<dbReference type="GO" id="GO:0019571">
    <property type="term" value="P:D-arabinose catabolic process"/>
    <property type="evidence" value="ECO:0007669"/>
    <property type="project" value="TreeGrafter"/>
</dbReference>
<protein>
    <recommendedName>
        <fullName evidence="2">Peptidase S9 prolyl oligopeptidase catalytic domain-containing protein</fullName>
    </recommendedName>
</protein>
<dbReference type="SUPFAM" id="SSF53474">
    <property type="entry name" value="alpha/beta-Hydrolases"/>
    <property type="match status" value="1"/>
</dbReference>
<dbReference type="PANTHER" id="PTHR37840">
    <property type="entry name" value="L-FUCOSE ISOMERASE"/>
    <property type="match status" value="1"/>
</dbReference>
<dbReference type="GO" id="GO:0030145">
    <property type="term" value="F:manganese ion binding"/>
    <property type="evidence" value="ECO:0007669"/>
    <property type="project" value="InterPro"/>
</dbReference>